<feature type="coiled-coil region" evidence="1">
    <location>
        <begin position="789"/>
        <end position="816"/>
    </location>
</feature>
<feature type="domain" description="Plastid division protein CDP1-like 2nd alpha solenoid" evidence="3">
    <location>
        <begin position="369"/>
        <end position="500"/>
    </location>
</feature>
<dbReference type="Proteomes" id="UP001140949">
    <property type="component" value="Unassembled WGS sequence"/>
</dbReference>
<dbReference type="InterPro" id="IPR025344">
    <property type="entry name" value="CDP1-like_IMS"/>
</dbReference>
<evidence type="ECO:0000313" key="5">
    <source>
        <dbReference type="EMBL" id="KAJ6792713.1"/>
    </source>
</evidence>
<comment type="caution">
    <text evidence="5">The sequence shown here is derived from an EMBL/GenBank/DDBJ whole genome shotgun (WGS) entry which is preliminary data.</text>
</comment>
<dbReference type="InterPro" id="IPR058032">
    <property type="entry name" value="CDP1-like_a_solenoid_1"/>
</dbReference>
<dbReference type="Pfam" id="PF23468">
    <property type="entry name" value="ARC6"/>
    <property type="match status" value="1"/>
</dbReference>
<dbReference type="EMBL" id="JANAVB010043418">
    <property type="protein sequence ID" value="KAJ6792713.1"/>
    <property type="molecule type" value="Genomic_DNA"/>
</dbReference>
<evidence type="ECO:0000259" key="3">
    <source>
        <dbReference type="Pfam" id="PF23468"/>
    </source>
</evidence>
<name>A0AAX6DLS2_IRIPA</name>
<organism evidence="5 6">
    <name type="scientific">Iris pallida</name>
    <name type="common">Sweet iris</name>
    <dbReference type="NCBI Taxonomy" id="29817"/>
    <lineage>
        <taxon>Eukaryota</taxon>
        <taxon>Viridiplantae</taxon>
        <taxon>Streptophyta</taxon>
        <taxon>Embryophyta</taxon>
        <taxon>Tracheophyta</taxon>
        <taxon>Spermatophyta</taxon>
        <taxon>Magnoliopsida</taxon>
        <taxon>Liliopsida</taxon>
        <taxon>Asparagales</taxon>
        <taxon>Iridaceae</taxon>
        <taxon>Iridoideae</taxon>
        <taxon>Irideae</taxon>
        <taxon>Iris</taxon>
    </lineage>
</organism>
<keyword evidence="1" id="KW-0175">Coiled coil</keyword>
<gene>
    <name evidence="5" type="ORF">M6B38_237000</name>
</gene>
<dbReference type="AlphaFoldDB" id="A0AAX6DLS2"/>
<evidence type="ECO:0000259" key="2">
    <source>
        <dbReference type="Pfam" id="PF13355"/>
    </source>
</evidence>
<evidence type="ECO:0000313" key="6">
    <source>
        <dbReference type="Proteomes" id="UP001140949"/>
    </source>
</evidence>
<dbReference type="GO" id="GO:0009706">
    <property type="term" value="C:chloroplast inner membrane"/>
    <property type="evidence" value="ECO:0007669"/>
    <property type="project" value="TreeGrafter"/>
</dbReference>
<dbReference type="GO" id="GO:0010020">
    <property type="term" value="P:chloroplast fission"/>
    <property type="evidence" value="ECO:0007669"/>
    <property type="project" value="TreeGrafter"/>
</dbReference>
<evidence type="ECO:0000259" key="4">
    <source>
        <dbReference type="Pfam" id="PF25515"/>
    </source>
</evidence>
<sequence length="848" mass="93625">MSCWPMARNSNPIPRLRLGFPIPSMALAHPVTSLSPCWRRIGNGVLGERRRALAVVLPVPGKITGGGGIAEVAARGGSRVVGGSAKMRAAAAVSEQRTGSVLEIPVTCFQILGVPEKAEKDEIVKAAMELKNSEVEDGYTTDLIVSRQDLLVDVRDKLLFEQEYGGNLKEKVPPKSSLCIPWAWLPAVLCILQEVGEVKLVLEIGRASLHLPEVKPYIHDLLLSMALAECTIAKTSFEKNKVSEGFEALARAQYLLRSKISLEKMPLLSQENIEESLEELVPACTLDLLGLPHMPDNAECKQRAIAALRELLRQGLDVETTSRVQDWHCFLNQALKKLMATEIVDIISWDALAIARKNKKSLESQNQRVIVDFDCFYMALIAHIALGFSTRQIDLISKAKMICECLIESDGVDLKFEQAFCSLLLGQGGEREAVEKLRQLEINGTSSSSRIFGMIAPVKGIKEKGSSSQLLETWLKDAVLCVFPDTQDCSPSLANFFGGPKRFLRASKQSLGTLKPVRSITHQSPGLFPRLRTLGEQSRIDSSEHLGEAAKQLSPPNLQGQRTVDKAIGSTGGPTLQLRRKLSLQHSKLWESWCFSGELAGRISCALLVGCFIFSTFKLLALQFENSGKLPNRLQSSYPKLNISSPTWSMNGLPGSQSNKFFDNKVGGQLGKLLAVFRLNHNHQTREGSAQDAWPSDSFSSLTTASAIAGTLLKRTQMPQEEAEALVKQWQDIKSEALGPDHQIQVLSEILTESMLSKWQDLANLAKARSCFWRFVLLQLSILRADIVLNEVGNEMAEIEAVLEEAAELVDESKLRTPSYYSTYKVQYVLERQDDGSWKFCRGGIQSP</sequence>
<evidence type="ECO:0000256" key="1">
    <source>
        <dbReference type="SAM" id="Coils"/>
    </source>
</evidence>
<dbReference type="InterPro" id="IPR057137">
    <property type="entry name" value="CDP1-like_a_solenoid_2"/>
</dbReference>
<dbReference type="Pfam" id="PF25515">
    <property type="entry name" value="Arm_PDR"/>
    <property type="match status" value="1"/>
</dbReference>
<accession>A0AAX6DLS2</accession>
<reference evidence="5" key="1">
    <citation type="journal article" date="2023" name="GigaByte">
        <title>Genome assembly of the bearded iris, Iris pallida Lam.</title>
        <authorList>
            <person name="Bruccoleri R.E."/>
            <person name="Oakeley E.J."/>
            <person name="Faust A.M.E."/>
            <person name="Altorfer M."/>
            <person name="Dessus-Babus S."/>
            <person name="Burckhardt D."/>
            <person name="Oertli M."/>
            <person name="Naumann U."/>
            <person name="Petersen F."/>
            <person name="Wong J."/>
        </authorList>
    </citation>
    <scope>NUCLEOTIDE SEQUENCE</scope>
    <source>
        <strain evidence="5">GSM-AAB239-AS_SAM_17_03QT</strain>
    </source>
</reference>
<dbReference type="InterPro" id="IPR044685">
    <property type="entry name" value="CPD1-like"/>
</dbReference>
<dbReference type="PANTHER" id="PTHR33925:SF2">
    <property type="entry name" value="PLASTID DIVISION PROTEIN CDP1, CHLOROPLASTIC"/>
    <property type="match status" value="1"/>
</dbReference>
<feature type="domain" description="Plastid division protein CDP1-like 1st alpha solenoid" evidence="4">
    <location>
        <begin position="180"/>
        <end position="327"/>
    </location>
</feature>
<dbReference type="PANTHER" id="PTHR33925">
    <property type="entry name" value="PLASTID DIVISION PROTEIN CDP1, CHLOROPLASTIC-RELATED"/>
    <property type="match status" value="1"/>
</dbReference>
<keyword evidence="6" id="KW-1185">Reference proteome</keyword>
<dbReference type="Pfam" id="PF13355">
    <property type="entry name" value="ARC6-like_IMS"/>
    <property type="match status" value="1"/>
</dbReference>
<proteinExistence type="predicted"/>
<reference evidence="5" key="2">
    <citation type="submission" date="2023-04" db="EMBL/GenBank/DDBJ databases">
        <authorList>
            <person name="Bruccoleri R.E."/>
            <person name="Oakeley E.J."/>
            <person name="Faust A.-M."/>
            <person name="Dessus-Babus S."/>
            <person name="Altorfer M."/>
            <person name="Burckhardt D."/>
            <person name="Oertli M."/>
            <person name="Naumann U."/>
            <person name="Petersen F."/>
            <person name="Wong J."/>
        </authorList>
    </citation>
    <scope>NUCLEOTIDE SEQUENCE</scope>
    <source>
        <strain evidence="5">GSM-AAB239-AS_SAM_17_03QT</strain>
        <tissue evidence="5">Leaf</tissue>
    </source>
</reference>
<feature type="domain" description="Plastid division protein CDP1-like IMS" evidence="2">
    <location>
        <begin position="723"/>
        <end position="840"/>
    </location>
</feature>
<protein>
    <submittedName>
        <fullName evidence="5">Plastid division protein CDP1, chloroplastic</fullName>
    </submittedName>
</protein>